<dbReference type="Pfam" id="PF13460">
    <property type="entry name" value="NAD_binding_10"/>
    <property type="match status" value="1"/>
</dbReference>
<name>A0A3M8P686_9BACL</name>
<comment type="caution">
    <text evidence="2">The sequence shown here is derived from an EMBL/GenBank/DDBJ whole genome shotgun (WGS) entry which is preliminary data.</text>
</comment>
<evidence type="ECO:0000313" key="3">
    <source>
        <dbReference type="Proteomes" id="UP000275473"/>
    </source>
</evidence>
<dbReference type="InterPro" id="IPR036291">
    <property type="entry name" value="NAD(P)-bd_dom_sf"/>
</dbReference>
<dbReference type="AlphaFoldDB" id="A0A3M8P686"/>
<reference evidence="2 3" key="1">
    <citation type="journal article" date="2018" name="Int. J. Syst. Evol. Microbiol.">
        <title>Planococcus salinus sp. nov., a moderately halophilic bacterium isolated from a saline-alkali soil.</title>
        <authorList>
            <person name="Gan L."/>
        </authorList>
    </citation>
    <scope>NUCLEOTIDE SEQUENCE [LARGE SCALE GENOMIC DNA]</scope>
    <source>
        <strain evidence="2 3">LCB217</strain>
    </source>
</reference>
<dbReference type="SUPFAM" id="SSF51735">
    <property type="entry name" value="NAD(P)-binding Rossmann-fold domains"/>
    <property type="match status" value="1"/>
</dbReference>
<evidence type="ECO:0000313" key="2">
    <source>
        <dbReference type="EMBL" id="RNF39206.1"/>
    </source>
</evidence>
<sequence length="204" mass="22532">MRIAVFGATGRVGSEILRLALEDGHHVKALVRRRKLDEHPNLEMIVGDVKNLADVAATVAGADAVFSAIGTDRTTTLTEAMPLIIASMHANNVRRIITIGTAGILNSRLTPGLLRYRGGDSKRKLTFAAEQHEAVYRLLEETELDWTIVCPTYLPDGEARGDYRIEKDFLPEGGKEITVGDTAHFAYRQLKETEFVRNRAGIAY</sequence>
<dbReference type="InterPro" id="IPR051606">
    <property type="entry name" value="Polyketide_Oxido-like"/>
</dbReference>
<dbReference type="Gene3D" id="3.40.50.720">
    <property type="entry name" value="NAD(P)-binding Rossmann-like Domain"/>
    <property type="match status" value="1"/>
</dbReference>
<dbReference type="PANTHER" id="PTHR43355:SF2">
    <property type="entry name" value="FLAVIN REDUCTASE (NADPH)"/>
    <property type="match status" value="1"/>
</dbReference>
<evidence type="ECO:0000259" key="1">
    <source>
        <dbReference type="Pfam" id="PF13460"/>
    </source>
</evidence>
<protein>
    <submittedName>
        <fullName evidence="2">SDR family oxidoreductase</fullName>
    </submittedName>
</protein>
<dbReference type="PANTHER" id="PTHR43355">
    <property type="entry name" value="FLAVIN REDUCTASE (NADPH)"/>
    <property type="match status" value="1"/>
</dbReference>
<dbReference type="RefSeq" id="WP_123165674.1">
    <property type="nucleotide sequence ID" value="NZ_RIAX01000007.1"/>
</dbReference>
<dbReference type="CDD" id="cd05244">
    <property type="entry name" value="BVR-B_like_SDR_a"/>
    <property type="match status" value="1"/>
</dbReference>
<dbReference type="GO" id="GO:0016646">
    <property type="term" value="F:oxidoreductase activity, acting on the CH-NH group of donors, NAD or NADP as acceptor"/>
    <property type="evidence" value="ECO:0007669"/>
    <property type="project" value="TreeGrafter"/>
</dbReference>
<dbReference type="InterPro" id="IPR016040">
    <property type="entry name" value="NAD(P)-bd_dom"/>
</dbReference>
<keyword evidence="3" id="KW-1185">Reference proteome</keyword>
<organism evidence="2 3">
    <name type="scientific">Planococcus salinus</name>
    <dbReference type="NCBI Taxonomy" id="1848460"/>
    <lineage>
        <taxon>Bacteria</taxon>
        <taxon>Bacillati</taxon>
        <taxon>Bacillota</taxon>
        <taxon>Bacilli</taxon>
        <taxon>Bacillales</taxon>
        <taxon>Caryophanaceae</taxon>
        <taxon>Planococcus</taxon>
    </lineage>
</organism>
<feature type="domain" description="NAD(P)-binding" evidence="1">
    <location>
        <begin position="7"/>
        <end position="192"/>
    </location>
</feature>
<dbReference type="OrthoDB" id="9785372at2"/>
<proteinExistence type="predicted"/>
<dbReference type="Proteomes" id="UP000275473">
    <property type="component" value="Unassembled WGS sequence"/>
</dbReference>
<accession>A0A3M8P686</accession>
<dbReference type="EMBL" id="RIAX01000007">
    <property type="protein sequence ID" value="RNF39206.1"/>
    <property type="molecule type" value="Genomic_DNA"/>
</dbReference>
<gene>
    <name evidence="2" type="ORF">EEX84_10940</name>
</gene>